<dbReference type="InterPro" id="IPR011047">
    <property type="entry name" value="Quinoprotein_ADH-like_sf"/>
</dbReference>
<dbReference type="InterPro" id="IPR056884">
    <property type="entry name" value="NPHP3-like_N"/>
</dbReference>
<reference evidence="5" key="1">
    <citation type="submission" date="2021-07" db="EMBL/GenBank/DDBJ databases">
        <authorList>
            <person name="Branca A.L. A."/>
        </authorList>
    </citation>
    <scope>NUCLEOTIDE SEQUENCE</scope>
</reference>
<dbReference type="Proteomes" id="UP001152646">
    <property type="component" value="Unassembled WGS sequence"/>
</dbReference>
<gene>
    <name evidence="5" type="ORF">PSALAMII_LOCUS5029</name>
</gene>
<proteinExistence type="predicted"/>
<dbReference type="InterPro" id="IPR036322">
    <property type="entry name" value="WD40_repeat_dom_sf"/>
</dbReference>
<dbReference type="InterPro" id="IPR027417">
    <property type="entry name" value="P-loop_NTPase"/>
</dbReference>
<feature type="repeat" description="WD" evidence="3">
    <location>
        <begin position="641"/>
        <end position="682"/>
    </location>
</feature>
<protein>
    <recommendedName>
        <fullName evidence="4">Nephrocystin 3-like N-terminal domain-containing protein</fullName>
    </recommendedName>
</protein>
<dbReference type="PANTHER" id="PTHR44019">
    <property type="entry name" value="WD REPEAT-CONTAINING PROTEIN 55"/>
    <property type="match status" value="1"/>
</dbReference>
<dbReference type="InterPro" id="IPR019775">
    <property type="entry name" value="WD40_repeat_CS"/>
</dbReference>
<dbReference type="SUPFAM" id="SSF52540">
    <property type="entry name" value="P-loop containing nucleoside triphosphate hydrolases"/>
    <property type="match status" value="1"/>
</dbReference>
<dbReference type="SUPFAM" id="SSF50978">
    <property type="entry name" value="WD40 repeat-like"/>
    <property type="match status" value="1"/>
</dbReference>
<keyword evidence="2" id="KW-0677">Repeat</keyword>
<evidence type="ECO:0000259" key="4">
    <source>
        <dbReference type="Pfam" id="PF24883"/>
    </source>
</evidence>
<sequence length="1256" mass="140453">MAGTGKSTIALTVAREQYEHHHLGASFFFSRGGGGRSSARSFPATIAAQLREFSPELKKCINDAAAVNPRIRTLMLYDQWKKLVIEPLSHMRNRSFPSPLLLVIDALDECDDGALYGETAFSALVQCLKDITTIKGVEVRAFVTSRPDGAIKLGFQRILNKEFQGFALHNIERWIVDEDLTTFYKTRLTDAAVELNRADLKCSDEAIKHLVEKSHGLFIYAALVCKYVCAGGVTAHYKLSDLLAAGNNSVKAEIGLDRLYTTVLESSFATIIDSDDRVAALGLFHRVIGSVVILFDVMTAPDLAMLLGEPEGQVLTVLSCQESVIDVTKHNGPIRLVHPSFRDFLLDSTRCLQSDFLVDTKEEHGRLFRCCVQLMKDHLRRNMCMSSQPAINPRDHISKSDMRKNIPIAVQYASCYWIHHLRRSAIDPTEDGDILEFFQYRFIYWLEALALIARLSEGALMMDILAEMVSVSHSKVLIRKYEGDVNLSQIPNTNTTPRSSQNRLTRKLMDKLKMTEKPAKPPKPHKDTPTPLHLVLMDAKRFLRSHISTIEDAPLQLYSSAILFSPTSCITRQRYHHEIQGWTLPNPGLSEVWAQHIQRFDCEGPAKDVVFSQDGRLFAAAFSTGFVYVWEATTFTQAKKLDANAEAIVSVVFSPDGCLVAIVDGVGIISLWDLTTSSRLPFRGEPGKVLEVAFLSNGNLVASYLPVIYIWDVDTGMKLHTLRYSDFEHLPIGRKLSIDCTIIDFCAKPTRIEIRDMMTGTIRRSFECPGLLRDKRKAVQVSPDGNLVAFECHHAPDNCALLNIKTGETRFWRSRLPYSNNDCLRFAFSPDSKLIAVASVPDIEIFQVATWKILQCLQIPEGLASSITFSPSGNILASGCEFGSIVLWDVRTFEESRKSQNQNSYPRGRATSVDVNGLAVTSDHGEIFFWDTEAQRCRAMKDQEDRSNNSGIALSPGGKLLASTQADGKTYLWDTTTGARRHVLKMRTEELEWNSALQFSPNGKLLATATWPEVVTIWDTTTGKKQHDIVFREQDTGSSHHKASPIVFSSDNNLIAFACASHTIIYMWDLRKNIAIPKIEFRCSHRKLRRVIVYDQIIALAFSPDGKRLASISSGDGLCLWDTATGKRLWYHDSPSLPGGPLVFSPNAELIACQESSSIKLLDVKSGTLQHDIHTPCHIDHFFFSGAGLTTNRGSLPLTTDDSQAIFVSEDWIMVGGQRNVYIPPDYRRLFAFVSGDAIVFFDSSNQPQTVRYIRP</sequence>
<dbReference type="Pfam" id="PF24883">
    <property type="entry name" value="NPHP3_N"/>
    <property type="match status" value="1"/>
</dbReference>
<evidence type="ECO:0000256" key="3">
    <source>
        <dbReference type="PROSITE-ProRule" id="PRU00221"/>
    </source>
</evidence>
<evidence type="ECO:0000256" key="1">
    <source>
        <dbReference type="ARBA" id="ARBA00022574"/>
    </source>
</evidence>
<dbReference type="EMBL" id="CAJVPA010000182">
    <property type="protein sequence ID" value="CAG8372007.1"/>
    <property type="molecule type" value="Genomic_DNA"/>
</dbReference>
<dbReference type="InterPro" id="IPR001680">
    <property type="entry name" value="WD40_rpt"/>
</dbReference>
<dbReference type="PROSITE" id="PS00678">
    <property type="entry name" value="WD_REPEATS_1"/>
    <property type="match status" value="1"/>
</dbReference>
<dbReference type="InterPro" id="IPR050505">
    <property type="entry name" value="WDR55/POC1"/>
</dbReference>
<dbReference type="SUPFAM" id="SSF50998">
    <property type="entry name" value="Quinoprotein alcohol dehydrogenase-like"/>
    <property type="match status" value="1"/>
</dbReference>
<dbReference type="InterPro" id="IPR015943">
    <property type="entry name" value="WD40/YVTN_repeat-like_dom_sf"/>
</dbReference>
<dbReference type="Pfam" id="PF00400">
    <property type="entry name" value="WD40"/>
    <property type="match status" value="1"/>
</dbReference>
<evidence type="ECO:0000256" key="2">
    <source>
        <dbReference type="ARBA" id="ARBA00022737"/>
    </source>
</evidence>
<dbReference type="Gene3D" id="2.130.10.10">
    <property type="entry name" value="YVTN repeat-like/Quinoprotein amine dehydrogenase"/>
    <property type="match status" value="3"/>
</dbReference>
<evidence type="ECO:0000313" key="5">
    <source>
        <dbReference type="EMBL" id="CAG8372007.1"/>
    </source>
</evidence>
<dbReference type="SMART" id="SM00320">
    <property type="entry name" value="WD40"/>
    <property type="match status" value="8"/>
</dbReference>
<accession>A0A9W4NHY1</accession>
<dbReference type="OrthoDB" id="674604at2759"/>
<dbReference type="AlphaFoldDB" id="A0A9W4NHY1"/>
<feature type="domain" description="Nephrocystin 3-like N-terminal" evidence="4">
    <location>
        <begin position="2"/>
        <end position="146"/>
    </location>
</feature>
<feature type="repeat" description="WD" evidence="3">
    <location>
        <begin position="952"/>
        <end position="983"/>
    </location>
</feature>
<comment type="caution">
    <text evidence="5">The sequence shown here is derived from an EMBL/GenBank/DDBJ whole genome shotgun (WGS) entry which is preliminary data.</text>
</comment>
<name>A0A9W4NHY1_9EURO</name>
<dbReference type="PROSITE" id="PS50082">
    <property type="entry name" value="WD_REPEATS_2"/>
    <property type="match status" value="4"/>
</dbReference>
<organism evidence="5 6">
    <name type="scientific">Penicillium salamii</name>
    <dbReference type="NCBI Taxonomy" id="1612424"/>
    <lineage>
        <taxon>Eukaryota</taxon>
        <taxon>Fungi</taxon>
        <taxon>Dikarya</taxon>
        <taxon>Ascomycota</taxon>
        <taxon>Pezizomycotina</taxon>
        <taxon>Eurotiomycetes</taxon>
        <taxon>Eurotiomycetidae</taxon>
        <taxon>Eurotiales</taxon>
        <taxon>Aspergillaceae</taxon>
        <taxon>Penicillium</taxon>
    </lineage>
</organism>
<feature type="repeat" description="WD" evidence="3">
    <location>
        <begin position="996"/>
        <end position="1028"/>
    </location>
</feature>
<dbReference type="PANTHER" id="PTHR44019:SF8">
    <property type="entry name" value="POC1 CENTRIOLAR PROTEIN HOMOLOG"/>
    <property type="match status" value="1"/>
</dbReference>
<feature type="repeat" description="WD" evidence="3">
    <location>
        <begin position="857"/>
        <end position="898"/>
    </location>
</feature>
<evidence type="ECO:0000313" key="6">
    <source>
        <dbReference type="Proteomes" id="UP001152646"/>
    </source>
</evidence>
<keyword evidence="1 3" id="KW-0853">WD repeat</keyword>